<dbReference type="AlphaFoldDB" id="A0A1U7H333"/>
<keyword evidence="2" id="KW-1185">Reference proteome</keyword>
<accession>A0A1U7H333</accession>
<sequence>MKCCIYQGKMINYNSTYKTINNKSELAVEAIVNRIIASGEMSRQDHALLTSTVLNNGEIDEGKRRQINRIFDRIQSGRLKLVNW</sequence>
<dbReference type="Proteomes" id="UP000186391">
    <property type="component" value="Unassembled WGS sequence"/>
</dbReference>
<protein>
    <submittedName>
        <fullName evidence="1">Uncharacterized protein</fullName>
    </submittedName>
</protein>
<organism evidence="1 2">
    <name type="scientific">Fischerella major NIES-592</name>
    <dbReference type="NCBI Taxonomy" id="210994"/>
    <lineage>
        <taxon>Bacteria</taxon>
        <taxon>Bacillati</taxon>
        <taxon>Cyanobacteriota</taxon>
        <taxon>Cyanophyceae</taxon>
        <taxon>Nostocales</taxon>
        <taxon>Hapalosiphonaceae</taxon>
        <taxon>Fischerella</taxon>
    </lineage>
</organism>
<reference evidence="1 2" key="1">
    <citation type="submission" date="2016-11" db="EMBL/GenBank/DDBJ databases">
        <title>Draft Genome Sequences of Nine Cyanobacterial Strains from Diverse Habitats.</title>
        <authorList>
            <person name="Zhu T."/>
            <person name="Hou S."/>
            <person name="Lu X."/>
            <person name="Hess W.R."/>
        </authorList>
    </citation>
    <scope>NUCLEOTIDE SEQUENCE [LARGE SCALE GENOMIC DNA]</scope>
    <source>
        <strain evidence="1 2">NIES-592</strain>
    </source>
</reference>
<name>A0A1U7H333_9CYAN</name>
<comment type="caution">
    <text evidence="1">The sequence shown here is derived from an EMBL/GenBank/DDBJ whole genome shotgun (WGS) entry which is preliminary data.</text>
</comment>
<gene>
    <name evidence="1" type="ORF">NIES592_05390</name>
</gene>
<proteinExistence type="predicted"/>
<evidence type="ECO:0000313" key="2">
    <source>
        <dbReference type="Proteomes" id="UP000186391"/>
    </source>
</evidence>
<evidence type="ECO:0000313" key="1">
    <source>
        <dbReference type="EMBL" id="OKH15526.1"/>
    </source>
</evidence>
<dbReference type="EMBL" id="MRCA01000002">
    <property type="protein sequence ID" value="OKH15526.1"/>
    <property type="molecule type" value="Genomic_DNA"/>
</dbReference>